<dbReference type="Proteomes" id="UP001231518">
    <property type="component" value="Chromosome 22"/>
</dbReference>
<keyword evidence="3" id="KW-1185">Reference proteome</keyword>
<reference evidence="2" key="1">
    <citation type="submission" date="2023-03" db="EMBL/GenBank/DDBJ databases">
        <title>Chromosome-level genomes of two armyworms, Mythimna separata and Mythimna loreyi, provide insights into the biosynthesis and reception of sex pheromones.</title>
        <authorList>
            <person name="Zhao H."/>
        </authorList>
    </citation>
    <scope>NUCLEOTIDE SEQUENCE</scope>
    <source>
        <strain evidence="2">BeijingLab</strain>
        <tissue evidence="2">Pupa</tissue>
    </source>
</reference>
<comment type="caution">
    <text evidence="2">The sequence shown here is derived from an EMBL/GenBank/DDBJ whole genome shotgun (WGS) entry which is preliminary data.</text>
</comment>
<name>A0AAD8DMW3_MYTSE</name>
<gene>
    <name evidence="2" type="ORF">PYW07_009097</name>
</gene>
<feature type="region of interest" description="Disordered" evidence="1">
    <location>
        <begin position="42"/>
        <end position="79"/>
    </location>
</feature>
<evidence type="ECO:0000313" key="3">
    <source>
        <dbReference type="Proteomes" id="UP001231518"/>
    </source>
</evidence>
<proteinExistence type="predicted"/>
<organism evidence="2 3">
    <name type="scientific">Mythimna separata</name>
    <name type="common">Oriental armyworm</name>
    <name type="synonym">Pseudaletia separata</name>
    <dbReference type="NCBI Taxonomy" id="271217"/>
    <lineage>
        <taxon>Eukaryota</taxon>
        <taxon>Metazoa</taxon>
        <taxon>Ecdysozoa</taxon>
        <taxon>Arthropoda</taxon>
        <taxon>Hexapoda</taxon>
        <taxon>Insecta</taxon>
        <taxon>Pterygota</taxon>
        <taxon>Neoptera</taxon>
        <taxon>Endopterygota</taxon>
        <taxon>Lepidoptera</taxon>
        <taxon>Glossata</taxon>
        <taxon>Ditrysia</taxon>
        <taxon>Noctuoidea</taxon>
        <taxon>Noctuidae</taxon>
        <taxon>Noctuinae</taxon>
        <taxon>Hadenini</taxon>
        <taxon>Mythimna</taxon>
    </lineage>
</organism>
<dbReference type="EMBL" id="JARGEI010000024">
    <property type="protein sequence ID" value="KAJ8709271.1"/>
    <property type="molecule type" value="Genomic_DNA"/>
</dbReference>
<evidence type="ECO:0000256" key="1">
    <source>
        <dbReference type="SAM" id="MobiDB-lite"/>
    </source>
</evidence>
<sequence length="280" mass="32154">MMVVHEDSETPVEVAIIRKPLLEQKSYVIVKNHVRELIKTEENESPVMSSKEKSPQPLENVSKKKLKSDKKSKKTAQIPVASEECVDDTNITTEIDKNDLKELRTVYNKCKEVMRKIELKYGHLLDLDSEAGPSSRKKRKVSYEESTDTDCDCKLNTKIVFDDDGKQSTVENVPEKHICVKKPNKRQNEMQTRSKTIAIEYSDTEIALSDNLPELASLLQDPDLEKPLRYKIIEKMKMIKQEYVNDIRFNKHAIIEKIKANPDEVLDFKGTNLSTIPGYS</sequence>
<accession>A0AAD8DMW3</accession>
<evidence type="ECO:0000313" key="2">
    <source>
        <dbReference type="EMBL" id="KAJ8709271.1"/>
    </source>
</evidence>
<dbReference type="AlphaFoldDB" id="A0AAD8DMW3"/>
<feature type="compositionally biased region" description="Basic residues" evidence="1">
    <location>
        <begin position="63"/>
        <end position="74"/>
    </location>
</feature>
<protein>
    <submittedName>
        <fullName evidence="2">Uncharacterized protein</fullName>
    </submittedName>
</protein>